<dbReference type="GO" id="GO:0016491">
    <property type="term" value="F:oxidoreductase activity"/>
    <property type="evidence" value="ECO:0007669"/>
    <property type="project" value="UniProtKB-UniRule"/>
</dbReference>
<comment type="caution">
    <text evidence="10">The sequence shown here is derived from an EMBL/GenBank/DDBJ whole genome shotgun (WGS) entry which is preliminary data.</text>
</comment>
<keyword evidence="5 7" id="KW-0560">Oxidoreductase</keyword>
<evidence type="ECO:0000256" key="4">
    <source>
        <dbReference type="ARBA" id="ARBA00022857"/>
    </source>
</evidence>
<keyword evidence="11" id="KW-1185">Reference proteome</keyword>
<evidence type="ECO:0000259" key="9">
    <source>
        <dbReference type="Pfam" id="PF00881"/>
    </source>
</evidence>
<dbReference type="PANTHER" id="PTHR43821">
    <property type="entry name" value="NAD(P)H NITROREDUCTASE YDJA-RELATED"/>
    <property type="match status" value="1"/>
</dbReference>
<dbReference type="CDD" id="cd02135">
    <property type="entry name" value="YdjA-like"/>
    <property type="match status" value="1"/>
</dbReference>
<comment type="cofactor">
    <cofactor evidence="8">
        <name>FMN</name>
        <dbReference type="ChEBI" id="CHEBI:58210"/>
    </cofactor>
    <text evidence="8">Binds 1 FMN per subunit.</text>
</comment>
<protein>
    <recommendedName>
        <fullName evidence="7">Putative NAD(P)H nitroreductase</fullName>
        <ecNumber evidence="7">1.-.-.-</ecNumber>
    </recommendedName>
</protein>
<keyword evidence="6 7" id="KW-0520">NAD</keyword>
<keyword evidence="4 7" id="KW-0521">NADP</keyword>
<dbReference type="Proteomes" id="UP000048984">
    <property type="component" value="Unassembled WGS sequence"/>
</dbReference>
<sequence>MPDALELLKTRRSVSAFLLGDPAPSDADIRQMIEIAARVPDHGKLTPWRFILYRREQGERLSELLMPLYRARFPNAEAQRVEQERGRFSRSPVTIGVISKAATHAKIPEWEQFLSAGASTMNLVLAAHALGFAAQWVSDWCADDAAASAILGAGPGERFVGFVHIGTPKEKPLDRPRPAVDDILSSWSEAR</sequence>
<name>A0A0P6W0G5_9HYPH</name>
<feature type="binding site" description="in other chain" evidence="8">
    <location>
        <begin position="11"/>
        <end position="13"/>
    </location>
    <ligand>
        <name>FMN</name>
        <dbReference type="ChEBI" id="CHEBI:58210"/>
        <note>ligand shared between dimeric partners</note>
    </ligand>
</feature>
<dbReference type="PIRSF" id="PIRSF000232">
    <property type="entry name" value="YdjA"/>
    <property type="match status" value="1"/>
</dbReference>
<evidence type="ECO:0000256" key="1">
    <source>
        <dbReference type="ARBA" id="ARBA00007118"/>
    </source>
</evidence>
<dbReference type="STRING" id="665126.ABB55_04505"/>
<reference evidence="10 11" key="2">
    <citation type="submission" date="2015-10" db="EMBL/GenBank/DDBJ databases">
        <title>Draft Genome Sequence of Prosthecomicrobium hirschii ATCC 27832.</title>
        <authorList>
            <person name="Daniel J."/>
            <person name="Givan S.A."/>
            <person name="Brun Y.V."/>
            <person name="Brown P.J."/>
        </authorList>
    </citation>
    <scope>NUCLEOTIDE SEQUENCE [LARGE SCALE GENOMIC DNA]</scope>
    <source>
        <strain evidence="10 11">16</strain>
    </source>
</reference>
<evidence type="ECO:0000313" key="11">
    <source>
        <dbReference type="Proteomes" id="UP000048984"/>
    </source>
</evidence>
<keyword evidence="3 7" id="KW-0288">FMN</keyword>
<dbReference type="Pfam" id="PF00881">
    <property type="entry name" value="Nitroreductase"/>
    <property type="match status" value="1"/>
</dbReference>
<dbReference type="EMBL" id="LJYW01000001">
    <property type="protein sequence ID" value="KPL51579.1"/>
    <property type="molecule type" value="Genomic_DNA"/>
</dbReference>
<dbReference type="EC" id="1.-.-.-" evidence="7"/>
<dbReference type="InterPro" id="IPR026021">
    <property type="entry name" value="YdjA-like"/>
</dbReference>
<organism evidence="10 11">
    <name type="scientific">Prosthecodimorpha hirschii</name>
    <dbReference type="NCBI Taxonomy" id="665126"/>
    <lineage>
        <taxon>Bacteria</taxon>
        <taxon>Pseudomonadati</taxon>
        <taxon>Pseudomonadota</taxon>
        <taxon>Alphaproteobacteria</taxon>
        <taxon>Hyphomicrobiales</taxon>
        <taxon>Ancalomicrobiaceae</taxon>
        <taxon>Prosthecodimorpha</taxon>
    </lineage>
</organism>
<feature type="domain" description="Nitroreductase" evidence="9">
    <location>
        <begin position="8"/>
        <end position="166"/>
    </location>
</feature>
<proteinExistence type="inferred from homology"/>
<feature type="binding site" evidence="8">
    <location>
        <position position="42"/>
    </location>
    <ligand>
        <name>FMN</name>
        <dbReference type="ChEBI" id="CHEBI:58210"/>
        <note>ligand shared between dimeric partners</note>
    </ligand>
</feature>
<evidence type="ECO:0000256" key="7">
    <source>
        <dbReference type="PIRNR" id="PIRNR000232"/>
    </source>
</evidence>
<dbReference type="InterPro" id="IPR000415">
    <property type="entry name" value="Nitroreductase-like"/>
</dbReference>
<evidence type="ECO:0000256" key="8">
    <source>
        <dbReference type="PIRSR" id="PIRSR000232-1"/>
    </source>
</evidence>
<comment type="similarity">
    <text evidence="1 7">Belongs to the nitroreductase family.</text>
</comment>
<feature type="binding site" evidence="8">
    <location>
        <position position="38"/>
    </location>
    <ligand>
        <name>FMN</name>
        <dbReference type="ChEBI" id="CHEBI:58210"/>
        <note>ligand shared between dimeric partners</note>
    </ligand>
</feature>
<evidence type="ECO:0000256" key="2">
    <source>
        <dbReference type="ARBA" id="ARBA00022630"/>
    </source>
</evidence>
<feature type="binding site" description="in other chain" evidence="8">
    <location>
        <begin position="136"/>
        <end position="138"/>
    </location>
    <ligand>
        <name>FMN</name>
        <dbReference type="ChEBI" id="CHEBI:58210"/>
        <note>ligand shared between dimeric partners</note>
    </ligand>
</feature>
<dbReference type="AlphaFoldDB" id="A0A0P6W0G5"/>
<dbReference type="InterPro" id="IPR052530">
    <property type="entry name" value="NAD(P)H_nitroreductase"/>
</dbReference>
<evidence type="ECO:0000256" key="6">
    <source>
        <dbReference type="ARBA" id="ARBA00023027"/>
    </source>
</evidence>
<evidence type="ECO:0000256" key="5">
    <source>
        <dbReference type="ARBA" id="ARBA00023002"/>
    </source>
</evidence>
<dbReference type="PANTHER" id="PTHR43821:SF1">
    <property type="entry name" value="NAD(P)H NITROREDUCTASE YDJA-RELATED"/>
    <property type="match status" value="1"/>
</dbReference>
<dbReference type="RefSeq" id="WP_054357741.1">
    <property type="nucleotide sequence ID" value="NZ_JAPCYQ010000001.1"/>
</dbReference>
<dbReference type="SUPFAM" id="SSF55469">
    <property type="entry name" value="FMN-dependent nitroreductase-like"/>
    <property type="match status" value="1"/>
</dbReference>
<reference evidence="10 11" key="1">
    <citation type="submission" date="2015-09" db="EMBL/GenBank/DDBJ databases">
        <authorList>
            <person name="Jackson K.R."/>
            <person name="Lunt B.L."/>
            <person name="Fisher J.N.B."/>
            <person name="Gardner A.V."/>
            <person name="Bailey M.E."/>
            <person name="Deus L.M."/>
            <person name="Earl A.S."/>
            <person name="Gibby P.D."/>
            <person name="Hartmann K.A."/>
            <person name="Liu J.E."/>
            <person name="Manci A.M."/>
            <person name="Nielsen D.A."/>
            <person name="Solomon M.B."/>
            <person name="Breakwell D.P."/>
            <person name="Burnett S.H."/>
            <person name="Grose J.H."/>
        </authorList>
    </citation>
    <scope>NUCLEOTIDE SEQUENCE [LARGE SCALE GENOMIC DNA]</scope>
    <source>
        <strain evidence="10 11">16</strain>
    </source>
</reference>
<dbReference type="InterPro" id="IPR029479">
    <property type="entry name" value="Nitroreductase"/>
</dbReference>
<gene>
    <name evidence="10" type="ORF">ABB55_04505</name>
</gene>
<dbReference type="Gene3D" id="3.40.109.10">
    <property type="entry name" value="NADH Oxidase"/>
    <property type="match status" value="1"/>
</dbReference>
<keyword evidence="2 7" id="KW-0285">Flavoprotein</keyword>
<accession>A0A0P6W0G5</accession>
<evidence type="ECO:0000313" key="10">
    <source>
        <dbReference type="EMBL" id="KPL51579.1"/>
    </source>
</evidence>
<evidence type="ECO:0000256" key="3">
    <source>
        <dbReference type="ARBA" id="ARBA00022643"/>
    </source>
</evidence>